<evidence type="ECO:0000256" key="2">
    <source>
        <dbReference type="ARBA" id="ARBA00022603"/>
    </source>
</evidence>
<dbReference type="GO" id="GO:0032259">
    <property type="term" value="P:methylation"/>
    <property type="evidence" value="ECO:0007669"/>
    <property type="project" value="UniProtKB-KW"/>
</dbReference>
<name>A0ABW5NF03_9FLAO</name>
<keyword evidence="4" id="KW-0949">S-adenosyl-L-methionine</keyword>
<dbReference type="PANTHER" id="PTHR43619:SF2">
    <property type="entry name" value="S-ADENOSYL-L-METHIONINE-DEPENDENT METHYLTRANSFERASES SUPERFAMILY PROTEIN"/>
    <property type="match status" value="1"/>
</dbReference>
<evidence type="ECO:0000313" key="5">
    <source>
        <dbReference type="EMBL" id="MFD2592778.1"/>
    </source>
</evidence>
<evidence type="ECO:0000256" key="3">
    <source>
        <dbReference type="ARBA" id="ARBA00022679"/>
    </source>
</evidence>
<comment type="caution">
    <text evidence="5">The sequence shown here is derived from an EMBL/GenBank/DDBJ whole genome shotgun (WGS) entry which is preliminary data.</text>
</comment>
<organism evidence="5 6">
    <name type="scientific">Aquimarina hainanensis</name>
    <dbReference type="NCBI Taxonomy" id="1578017"/>
    <lineage>
        <taxon>Bacteria</taxon>
        <taxon>Pseudomonadati</taxon>
        <taxon>Bacteroidota</taxon>
        <taxon>Flavobacteriia</taxon>
        <taxon>Flavobacteriales</taxon>
        <taxon>Flavobacteriaceae</taxon>
        <taxon>Aquimarina</taxon>
    </lineage>
</organism>
<evidence type="ECO:0000256" key="1">
    <source>
        <dbReference type="ARBA" id="ARBA00008138"/>
    </source>
</evidence>
<dbReference type="Pfam" id="PF04072">
    <property type="entry name" value="LCM"/>
    <property type="match status" value="1"/>
</dbReference>
<proteinExistence type="inferred from homology"/>
<comment type="function">
    <text evidence="4">Exhibits S-adenosyl-L-methionine-dependent methyltransferase activity.</text>
</comment>
<dbReference type="NCBIfam" id="TIGR00027">
    <property type="entry name" value="mthyl_TIGR00027"/>
    <property type="match status" value="1"/>
</dbReference>
<sequence>MNRKKQQAIKSAESVAALRAAAYKEKDKNLRCSDDLASCFLNTPYRLLTSIRPHRLLKKILHKMSPGSYHFAITRTKHFDEILKKEALNGIEQLVILGAGYDTRAIRFQDLLKSVDVYEVDFYATQENKRKILHKKVKDIPENIHFIPVDFNKDSFEAALEFHGFETDKKTLFLWEGVSYYLPEAVVRHILCFVSSCKNGSSIVFDYALEKFVKGDYSTFGGEEIAKWLKKIQEPFLFGLEPTQTTTFLTECNLTLCSDLSPEELEQKYLKTQSGEIAGKTLGHVHMAHAIV</sequence>
<dbReference type="InterPro" id="IPR011610">
    <property type="entry name" value="SAM_mthyl_Trfase_ML2640-like"/>
</dbReference>
<dbReference type="Proteomes" id="UP001597459">
    <property type="component" value="Unassembled WGS sequence"/>
</dbReference>
<gene>
    <name evidence="5" type="ORF">ACFSTE_18215</name>
</gene>
<dbReference type="GO" id="GO:0008168">
    <property type="term" value="F:methyltransferase activity"/>
    <property type="evidence" value="ECO:0007669"/>
    <property type="project" value="UniProtKB-KW"/>
</dbReference>
<protein>
    <recommendedName>
        <fullName evidence="4">S-adenosyl-L-methionine-dependent methyltransferase</fullName>
        <ecNumber evidence="4">2.1.1.-</ecNumber>
    </recommendedName>
</protein>
<keyword evidence="3" id="KW-0808">Transferase</keyword>
<dbReference type="Gene3D" id="3.40.50.150">
    <property type="entry name" value="Vaccinia Virus protein VP39"/>
    <property type="match status" value="1"/>
</dbReference>
<reference evidence="6" key="1">
    <citation type="journal article" date="2019" name="Int. J. Syst. Evol. Microbiol.">
        <title>The Global Catalogue of Microorganisms (GCM) 10K type strain sequencing project: providing services to taxonomists for standard genome sequencing and annotation.</title>
        <authorList>
            <consortium name="The Broad Institute Genomics Platform"/>
            <consortium name="The Broad Institute Genome Sequencing Center for Infectious Disease"/>
            <person name="Wu L."/>
            <person name="Ma J."/>
        </authorList>
    </citation>
    <scope>NUCLEOTIDE SEQUENCE [LARGE SCALE GENOMIC DNA]</scope>
    <source>
        <strain evidence="6">KCTC 42423</strain>
    </source>
</reference>
<dbReference type="EMBL" id="JBHULX010000039">
    <property type="protein sequence ID" value="MFD2592778.1"/>
    <property type="molecule type" value="Genomic_DNA"/>
</dbReference>
<dbReference type="EC" id="2.1.1.-" evidence="4"/>
<evidence type="ECO:0000313" key="6">
    <source>
        <dbReference type="Proteomes" id="UP001597459"/>
    </source>
</evidence>
<dbReference type="InterPro" id="IPR029063">
    <property type="entry name" value="SAM-dependent_MTases_sf"/>
</dbReference>
<evidence type="ECO:0000256" key="4">
    <source>
        <dbReference type="RuleBase" id="RU362030"/>
    </source>
</evidence>
<accession>A0ABW5NF03</accession>
<dbReference type="SUPFAM" id="SSF53335">
    <property type="entry name" value="S-adenosyl-L-methionine-dependent methyltransferases"/>
    <property type="match status" value="1"/>
</dbReference>
<dbReference type="InterPro" id="IPR007213">
    <property type="entry name" value="Ppm1/Ppm2/Tcmp"/>
</dbReference>
<dbReference type="RefSeq" id="WP_378298331.1">
    <property type="nucleotide sequence ID" value="NZ_JBHULX010000039.1"/>
</dbReference>
<comment type="similarity">
    <text evidence="1 4">Belongs to the UPF0677 family.</text>
</comment>
<dbReference type="PANTHER" id="PTHR43619">
    <property type="entry name" value="S-ADENOSYL-L-METHIONINE-DEPENDENT METHYLTRANSFERASE YKTD-RELATED"/>
    <property type="match status" value="1"/>
</dbReference>
<keyword evidence="6" id="KW-1185">Reference proteome</keyword>
<keyword evidence="2 4" id="KW-0489">Methyltransferase</keyword>